<sequence>MAQTNLSKPSWSQRLYTAFDMFEMDDKQGCISILQAILSEPSMPRYWRIQALVALATAVDDWYDATIRTKTGRLSQSFLIGTAVTMHISILLVPILGALAQAGPIISRASSWPNAPFTTSGRDMKNSLDETVVYAGVNWPGAADVMIPEGLQYQSVSTIMSKIKDLGMNVIRLTYAIEMIDDIYEGVDSSLKTAFIQALGENNGTKVLKEVLASNPTFTEKTTRLEVFDAIAAEANTQQIYVHLDNHVSKGEWCCSHTDGNAWFGDTYFNVANWKRGLAFMANHAKSWPAFTSMSLRNELRTTANGTGDNWVSWYENMIPAADGIHKANPSPLIFFSGLNYDTQLGTIVDGEDIGNGTSFALSDHAYADKIVWELHNYANSATNCGDIEGSLRNQGYNAMEGDSAAVNTAPVVLSEFGFDQNSGSQSVYAQCIKKYLTTLPGGPGGWMQWVISGSYYIREGGQDRDETWGLLNHDWSDWRNQTATDYTKSFVDETLA</sequence>
<dbReference type="Gene3D" id="3.20.20.80">
    <property type="entry name" value="Glycosidases"/>
    <property type="match status" value="1"/>
</dbReference>
<evidence type="ECO:0000313" key="3">
    <source>
        <dbReference type="Proteomes" id="UP000729357"/>
    </source>
</evidence>
<keyword evidence="1" id="KW-1133">Transmembrane helix</keyword>
<dbReference type="AlphaFoldDB" id="A0A9P8FP18"/>
<evidence type="ECO:0000313" key="2">
    <source>
        <dbReference type="EMBL" id="KAG9978314.1"/>
    </source>
</evidence>
<keyword evidence="3" id="KW-1185">Reference proteome</keyword>
<protein>
    <submittedName>
        <fullName evidence="2">Glycosyl hydrolase family 5 protein-like protein/cellulase</fullName>
    </submittedName>
</protein>
<dbReference type="EMBL" id="JAHFXS010001301">
    <property type="protein sequence ID" value="KAG9978314.1"/>
    <property type="molecule type" value="Genomic_DNA"/>
</dbReference>
<feature type="transmembrane region" description="Helical" evidence="1">
    <location>
        <begin position="78"/>
        <end position="100"/>
    </location>
</feature>
<gene>
    <name evidence="2" type="ORF">KCU98_g9501</name>
</gene>
<keyword evidence="1" id="KW-0812">Transmembrane</keyword>
<feature type="non-terminal residue" evidence="2">
    <location>
        <position position="497"/>
    </location>
</feature>
<reference evidence="2" key="1">
    <citation type="journal article" date="2021" name="J Fungi (Basel)">
        <title>Virulence traits and population genomics of the black yeast Aureobasidium melanogenum.</title>
        <authorList>
            <person name="Cernosa A."/>
            <person name="Sun X."/>
            <person name="Gostincar C."/>
            <person name="Fang C."/>
            <person name="Gunde-Cimerman N."/>
            <person name="Song Z."/>
        </authorList>
    </citation>
    <scope>NUCLEOTIDE SEQUENCE</scope>
    <source>
        <strain evidence="2">EXF-9298</strain>
    </source>
</reference>
<comment type="caution">
    <text evidence="2">The sequence shown here is derived from an EMBL/GenBank/DDBJ whole genome shotgun (WGS) entry which is preliminary data.</text>
</comment>
<proteinExistence type="predicted"/>
<keyword evidence="2" id="KW-0378">Hydrolase</keyword>
<organism evidence="2 3">
    <name type="scientific">Aureobasidium melanogenum</name>
    <name type="common">Aureobasidium pullulans var. melanogenum</name>
    <dbReference type="NCBI Taxonomy" id="46634"/>
    <lineage>
        <taxon>Eukaryota</taxon>
        <taxon>Fungi</taxon>
        <taxon>Dikarya</taxon>
        <taxon>Ascomycota</taxon>
        <taxon>Pezizomycotina</taxon>
        <taxon>Dothideomycetes</taxon>
        <taxon>Dothideomycetidae</taxon>
        <taxon>Dothideales</taxon>
        <taxon>Saccotheciaceae</taxon>
        <taxon>Aureobasidium</taxon>
    </lineage>
</organism>
<dbReference type="SUPFAM" id="SSF51445">
    <property type="entry name" value="(Trans)glycosidases"/>
    <property type="match status" value="1"/>
</dbReference>
<dbReference type="InterPro" id="IPR017853">
    <property type="entry name" value="GH"/>
</dbReference>
<reference evidence="2" key="2">
    <citation type="submission" date="2021-08" db="EMBL/GenBank/DDBJ databases">
        <authorList>
            <person name="Gostincar C."/>
            <person name="Sun X."/>
            <person name="Song Z."/>
            <person name="Gunde-Cimerman N."/>
        </authorList>
    </citation>
    <scope>NUCLEOTIDE SEQUENCE</scope>
    <source>
        <strain evidence="2">EXF-9298</strain>
    </source>
</reference>
<dbReference type="Proteomes" id="UP000729357">
    <property type="component" value="Unassembled WGS sequence"/>
</dbReference>
<accession>A0A9P8FP18</accession>
<keyword evidence="1" id="KW-0472">Membrane</keyword>
<evidence type="ECO:0000256" key="1">
    <source>
        <dbReference type="SAM" id="Phobius"/>
    </source>
</evidence>
<name>A0A9P8FP18_AURME</name>
<dbReference type="GO" id="GO:0016787">
    <property type="term" value="F:hydrolase activity"/>
    <property type="evidence" value="ECO:0007669"/>
    <property type="project" value="UniProtKB-KW"/>
</dbReference>
<dbReference type="PANTHER" id="PTHR31263">
    <property type="entry name" value="CELLULASE FAMILY PROTEIN (AFU_ORTHOLOGUE AFUA_5G14560)"/>
    <property type="match status" value="1"/>
</dbReference>
<dbReference type="PANTHER" id="PTHR31263:SF0">
    <property type="entry name" value="CELLULASE FAMILY PROTEIN (AFU_ORTHOLOGUE AFUA_5G14560)"/>
    <property type="match status" value="1"/>
</dbReference>